<dbReference type="EMBL" id="JADNRY010000162">
    <property type="protein sequence ID" value="KAF9062796.1"/>
    <property type="molecule type" value="Genomic_DNA"/>
</dbReference>
<accession>A0A9P5PCV6</accession>
<dbReference type="AlphaFoldDB" id="A0A9P5PCV6"/>
<reference evidence="1" key="1">
    <citation type="submission" date="2020-11" db="EMBL/GenBank/DDBJ databases">
        <authorList>
            <consortium name="DOE Joint Genome Institute"/>
            <person name="Ahrendt S."/>
            <person name="Riley R."/>
            <person name="Andreopoulos W."/>
            <person name="Labutti K."/>
            <person name="Pangilinan J."/>
            <person name="Ruiz-Duenas F.J."/>
            <person name="Barrasa J.M."/>
            <person name="Sanchez-Garcia M."/>
            <person name="Camarero S."/>
            <person name="Miyauchi S."/>
            <person name="Serrano A."/>
            <person name="Linde D."/>
            <person name="Babiker R."/>
            <person name="Drula E."/>
            <person name="Ayuso-Fernandez I."/>
            <person name="Pacheco R."/>
            <person name="Padilla G."/>
            <person name="Ferreira P."/>
            <person name="Barriuso J."/>
            <person name="Kellner H."/>
            <person name="Castanera R."/>
            <person name="Alfaro M."/>
            <person name="Ramirez L."/>
            <person name="Pisabarro A.G."/>
            <person name="Kuo A."/>
            <person name="Tritt A."/>
            <person name="Lipzen A."/>
            <person name="He G."/>
            <person name="Yan M."/>
            <person name="Ng V."/>
            <person name="Cullen D."/>
            <person name="Martin F."/>
            <person name="Rosso M.-N."/>
            <person name="Henrissat B."/>
            <person name="Hibbett D."/>
            <person name="Martinez A.T."/>
            <person name="Grigoriev I.V."/>
        </authorList>
    </citation>
    <scope>NUCLEOTIDE SEQUENCE</scope>
    <source>
        <strain evidence="1">AH 40177</strain>
    </source>
</reference>
<evidence type="ECO:0000313" key="2">
    <source>
        <dbReference type="Proteomes" id="UP000772434"/>
    </source>
</evidence>
<evidence type="ECO:0000313" key="1">
    <source>
        <dbReference type="EMBL" id="KAF9062796.1"/>
    </source>
</evidence>
<gene>
    <name evidence="1" type="ORF">BDP27DRAFT_1406093</name>
</gene>
<sequence>MPLCEGPGEVPPHTVPPFPPYTHTSRLMSKNWFDSGLCNPIPVPIIAAPLRTSKHSPYCQSKEALLAFALAPLWPWGALSLPPLIPSPSTCSSTHGQVIPLRQLDARLASSKSDSPSSTAAAVERLFFYPSLHLKWDIPTPSMPDLPWREPYRWAAQGRRGWIPVDKEGKSTTLDFWNFRRSYVLCMVVDISRNFGTLYRIQIDIYIFWYF</sequence>
<proteinExistence type="predicted"/>
<name>A0A9P5PCV6_9AGAR</name>
<comment type="caution">
    <text evidence="1">The sequence shown here is derived from an EMBL/GenBank/DDBJ whole genome shotgun (WGS) entry which is preliminary data.</text>
</comment>
<keyword evidence="2" id="KW-1185">Reference proteome</keyword>
<organism evidence="1 2">
    <name type="scientific">Rhodocollybia butyracea</name>
    <dbReference type="NCBI Taxonomy" id="206335"/>
    <lineage>
        <taxon>Eukaryota</taxon>
        <taxon>Fungi</taxon>
        <taxon>Dikarya</taxon>
        <taxon>Basidiomycota</taxon>
        <taxon>Agaricomycotina</taxon>
        <taxon>Agaricomycetes</taxon>
        <taxon>Agaricomycetidae</taxon>
        <taxon>Agaricales</taxon>
        <taxon>Marasmiineae</taxon>
        <taxon>Omphalotaceae</taxon>
        <taxon>Rhodocollybia</taxon>
    </lineage>
</organism>
<dbReference type="Proteomes" id="UP000772434">
    <property type="component" value="Unassembled WGS sequence"/>
</dbReference>
<protein>
    <submittedName>
        <fullName evidence="1">Uncharacterized protein</fullName>
    </submittedName>
</protein>